<protein>
    <submittedName>
        <fullName evidence="1">Uncharacterized protein</fullName>
    </submittedName>
</protein>
<accession>A0ABY2BEI5</accession>
<sequence length="78" mass="8817">MHARQRVTRSSFTHPLLPIVAPHPLPALPERSWSAEACRYKKADDEYDGVLLELVLASYVLGESAPELRARFQEVSSR</sequence>
<proteinExistence type="predicted"/>
<reference evidence="1 2" key="1">
    <citation type="journal article" date="2015" name="Stand. Genomic Sci.">
        <title>Genomic Encyclopedia of Bacterial and Archaeal Type Strains, Phase III: the genomes of soil and plant-associated and newly described type strains.</title>
        <authorList>
            <person name="Whitman W.B."/>
            <person name="Woyke T."/>
            <person name="Klenk H.P."/>
            <person name="Zhou Y."/>
            <person name="Lilburn T.G."/>
            <person name="Beck B.J."/>
            <person name="De Vos P."/>
            <person name="Vandamme P."/>
            <person name="Eisen J.A."/>
            <person name="Garrity G."/>
            <person name="Hugenholtz P."/>
            <person name="Kyrpides N.C."/>
        </authorList>
    </citation>
    <scope>NUCLEOTIDE SEQUENCE [LARGE SCALE GENOMIC DNA]</scope>
    <source>
        <strain evidence="1 2">VKM Ac-2538</strain>
    </source>
</reference>
<comment type="caution">
    <text evidence="1">The sequence shown here is derived from an EMBL/GenBank/DDBJ whole genome shotgun (WGS) entry which is preliminary data.</text>
</comment>
<dbReference type="Proteomes" id="UP000295818">
    <property type="component" value="Unassembled WGS sequence"/>
</dbReference>
<evidence type="ECO:0000313" key="2">
    <source>
        <dbReference type="Proteomes" id="UP000295818"/>
    </source>
</evidence>
<gene>
    <name evidence="1" type="ORF">EV644_11321</name>
</gene>
<name>A0ABY2BEI5_9ACTN</name>
<evidence type="ECO:0000313" key="1">
    <source>
        <dbReference type="EMBL" id="TCO17791.1"/>
    </source>
</evidence>
<keyword evidence="2" id="KW-1185">Reference proteome</keyword>
<dbReference type="EMBL" id="SLWM01000013">
    <property type="protein sequence ID" value="TCO17791.1"/>
    <property type="molecule type" value="Genomic_DNA"/>
</dbReference>
<dbReference type="RefSeq" id="WP_132192034.1">
    <property type="nucleotide sequence ID" value="NZ_SLWM01000013.1"/>
</dbReference>
<organism evidence="1 2">
    <name type="scientific">Kribbella orskensis</name>
    <dbReference type="NCBI Taxonomy" id="2512216"/>
    <lineage>
        <taxon>Bacteria</taxon>
        <taxon>Bacillati</taxon>
        <taxon>Actinomycetota</taxon>
        <taxon>Actinomycetes</taxon>
        <taxon>Propionibacteriales</taxon>
        <taxon>Kribbellaceae</taxon>
        <taxon>Kribbella</taxon>
    </lineage>
</organism>